<accession>A0A067DQN7</accession>
<proteinExistence type="predicted"/>
<protein>
    <submittedName>
        <fullName evidence="1">Uncharacterized protein</fullName>
    </submittedName>
</protein>
<keyword evidence="2" id="KW-1185">Reference proteome</keyword>
<dbReference type="AlphaFoldDB" id="A0A067DQN7"/>
<dbReference type="EMBL" id="KK785775">
    <property type="protein sequence ID" value="KDO40911.1"/>
    <property type="molecule type" value="Genomic_DNA"/>
</dbReference>
<sequence>MTRASHTCILALLRRREFSFKDLLLLSFIIFSFSVSTFRADVKSRSCSGSLCCSSTLQFTQSIIIPITQQKTQNYHNLTLEANNS</sequence>
<reference evidence="1 2" key="1">
    <citation type="submission" date="2014-04" db="EMBL/GenBank/DDBJ databases">
        <authorList>
            <consortium name="International Citrus Genome Consortium"/>
            <person name="Gmitter F."/>
            <person name="Chen C."/>
            <person name="Farmerie W."/>
            <person name="Harkins T."/>
            <person name="Desany B."/>
            <person name="Mohiuddin M."/>
            <person name="Kodira C."/>
            <person name="Borodovsky M."/>
            <person name="Lomsadze A."/>
            <person name="Burns P."/>
            <person name="Jenkins J."/>
            <person name="Prochnik S."/>
            <person name="Shu S."/>
            <person name="Chapman J."/>
            <person name="Pitluck S."/>
            <person name="Schmutz J."/>
            <person name="Rokhsar D."/>
        </authorList>
    </citation>
    <scope>NUCLEOTIDE SEQUENCE</scope>
</reference>
<evidence type="ECO:0000313" key="2">
    <source>
        <dbReference type="Proteomes" id="UP000027120"/>
    </source>
</evidence>
<dbReference type="Proteomes" id="UP000027120">
    <property type="component" value="Unassembled WGS sequence"/>
</dbReference>
<gene>
    <name evidence="1" type="ORF">CISIN_1g034743mg</name>
</gene>
<name>A0A067DQN7_CITSI</name>
<organism evidence="1 2">
    <name type="scientific">Citrus sinensis</name>
    <name type="common">Sweet orange</name>
    <name type="synonym">Citrus aurantium var. sinensis</name>
    <dbReference type="NCBI Taxonomy" id="2711"/>
    <lineage>
        <taxon>Eukaryota</taxon>
        <taxon>Viridiplantae</taxon>
        <taxon>Streptophyta</taxon>
        <taxon>Embryophyta</taxon>
        <taxon>Tracheophyta</taxon>
        <taxon>Spermatophyta</taxon>
        <taxon>Magnoliopsida</taxon>
        <taxon>eudicotyledons</taxon>
        <taxon>Gunneridae</taxon>
        <taxon>Pentapetalae</taxon>
        <taxon>rosids</taxon>
        <taxon>malvids</taxon>
        <taxon>Sapindales</taxon>
        <taxon>Rutaceae</taxon>
        <taxon>Aurantioideae</taxon>
        <taxon>Citrus</taxon>
    </lineage>
</organism>
<evidence type="ECO:0000313" key="1">
    <source>
        <dbReference type="EMBL" id="KDO40911.1"/>
    </source>
</evidence>